<keyword evidence="9" id="KW-1185">Reference proteome</keyword>
<evidence type="ECO:0000313" key="9">
    <source>
        <dbReference type="Proteomes" id="UP000192929"/>
    </source>
</evidence>
<dbReference type="GO" id="GO:0046872">
    <property type="term" value="F:metal ion binding"/>
    <property type="evidence" value="ECO:0007669"/>
    <property type="project" value="UniProtKB-KW"/>
</dbReference>
<organism evidence="8 9">
    <name type="scientific">Kocuria marina subsp. indica</name>
    <dbReference type="NCBI Taxonomy" id="1049583"/>
    <lineage>
        <taxon>Bacteria</taxon>
        <taxon>Bacillati</taxon>
        <taxon>Actinomycetota</taxon>
        <taxon>Actinomycetes</taxon>
        <taxon>Micrococcales</taxon>
        <taxon>Micrococcaceae</taxon>
        <taxon>Kocuria</taxon>
    </lineage>
</organism>
<evidence type="ECO:0000256" key="1">
    <source>
        <dbReference type="ARBA" id="ARBA00022714"/>
    </source>
</evidence>
<evidence type="ECO:0000256" key="6">
    <source>
        <dbReference type="ARBA" id="ARBA00023063"/>
    </source>
</evidence>
<dbReference type="EMBL" id="FXAC01000030">
    <property type="protein sequence ID" value="SMF31955.1"/>
    <property type="molecule type" value="Genomic_DNA"/>
</dbReference>
<dbReference type="AlphaFoldDB" id="A0A1X7EDD6"/>
<dbReference type="PROSITE" id="PS51300">
    <property type="entry name" value="NIRD"/>
    <property type="match status" value="1"/>
</dbReference>
<dbReference type="GO" id="GO:0016705">
    <property type="term" value="F:oxidoreductase activity, acting on paired donors, with incorporation or reduction of molecular oxygen"/>
    <property type="evidence" value="ECO:0007669"/>
    <property type="project" value="UniProtKB-ARBA"/>
</dbReference>
<dbReference type="GO" id="GO:0051537">
    <property type="term" value="F:2 iron, 2 sulfur cluster binding"/>
    <property type="evidence" value="ECO:0007669"/>
    <property type="project" value="UniProtKB-KW"/>
</dbReference>
<dbReference type="Gene3D" id="2.102.10.10">
    <property type="entry name" value="Rieske [2Fe-2S] iron-sulphur domain"/>
    <property type="match status" value="1"/>
</dbReference>
<dbReference type="RefSeq" id="WP_085108719.1">
    <property type="nucleotide sequence ID" value="NZ_FXAC01000030.1"/>
</dbReference>
<dbReference type="Pfam" id="PF13806">
    <property type="entry name" value="Rieske_2"/>
    <property type="match status" value="1"/>
</dbReference>
<dbReference type="SUPFAM" id="SSF50022">
    <property type="entry name" value="ISP domain"/>
    <property type="match status" value="1"/>
</dbReference>
<sequence length="123" mass="13350">MTVLTRKTHSTAVETLTWTPVVEEHRLERDVGAAALLKGRHIALYRTWNDRLYASSNVDPDTGASVLSRGIVGESGGVPTIASPLLKAVFNLETGECLTNDELSVETYPVRVVDGIIQVGLDF</sequence>
<dbReference type="InterPro" id="IPR017881">
    <property type="entry name" value="NirD"/>
</dbReference>
<keyword evidence="2" id="KW-0479">Metal-binding</keyword>
<dbReference type="PANTHER" id="PTHR40562">
    <property type="match status" value="1"/>
</dbReference>
<dbReference type="GO" id="GO:0008942">
    <property type="term" value="F:nitrite reductase [NAD(P)H] activity"/>
    <property type="evidence" value="ECO:0007669"/>
    <property type="project" value="InterPro"/>
</dbReference>
<name>A0A1X7EDD6_9MICC</name>
<keyword evidence="6" id="KW-0534">Nitrate assimilation</keyword>
<evidence type="ECO:0000256" key="4">
    <source>
        <dbReference type="ARBA" id="ARBA00023004"/>
    </source>
</evidence>
<dbReference type="InterPro" id="IPR036922">
    <property type="entry name" value="Rieske_2Fe-2S_sf"/>
</dbReference>
<proteinExistence type="predicted"/>
<dbReference type="NCBIfam" id="TIGR02378">
    <property type="entry name" value="nirD_assim_sml"/>
    <property type="match status" value="1"/>
</dbReference>
<evidence type="ECO:0000256" key="2">
    <source>
        <dbReference type="ARBA" id="ARBA00022723"/>
    </source>
</evidence>
<keyword evidence="1" id="KW-0001">2Fe-2S</keyword>
<dbReference type="GO" id="GO:0042128">
    <property type="term" value="P:nitrate assimilation"/>
    <property type="evidence" value="ECO:0007669"/>
    <property type="project" value="UniProtKB-KW"/>
</dbReference>
<dbReference type="InterPro" id="IPR012748">
    <property type="entry name" value="Rieske-like_NirD"/>
</dbReference>
<dbReference type="PANTHER" id="PTHR40562:SF1">
    <property type="entry name" value="NITRITE REDUCTASE (NADH) SMALL SUBUNIT"/>
    <property type="match status" value="1"/>
</dbReference>
<keyword evidence="3" id="KW-0560">Oxidoreductase</keyword>
<dbReference type="Proteomes" id="UP000192929">
    <property type="component" value="Unassembled WGS sequence"/>
</dbReference>
<dbReference type="PROSITE" id="PS51296">
    <property type="entry name" value="RIESKE"/>
    <property type="match status" value="1"/>
</dbReference>
<reference evidence="9" key="1">
    <citation type="submission" date="2017-04" db="EMBL/GenBank/DDBJ databases">
        <authorList>
            <person name="Varghese N."/>
            <person name="Submissions S."/>
        </authorList>
    </citation>
    <scope>NUCLEOTIDE SEQUENCE [LARGE SCALE GENOMIC DNA]</scope>
    <source>
        <strain evidence="9">NIO-1021</strain>
    </source>
</reference>
<evidence type="ECO:0000313" key="8">
    <source>
        <dbReference type="EMBL" id="SMF31955.1"/>
    </source>
</evidence>
<dbReference type="CDD" id="cd03529">
    <property type="entry name" value="Rieske_NirD"/>
    <property type="match status" value="1"/>
</dbReference>
<evidence type="ECO:0000256" key="5">
    <source>
        <dbReference type="ARBA" id="ARBA00023014"/>
    </source>
</evidence>
<keyword evidence="5" id="KW-0411">Iron-sulfur</keyword>
<dbReference type="GO" id="GO:0004497">
    <property type="term" value="F:monooxygenase activity"/>
    <property type="evidence" value="ECO:0007669"/>
    <property type="project" value="UniProtKB-ARBA"/>
</dbReference>
<evidence type="ECO:0000259" key="7">
    <source>
        <dbReference type="PROSITE" id="PS51296"/>
    </source>
</evidence>
<keyword evidence="4" id="KW-0408">Iron</keyword>
<gene>
    <name evidence="8" type="ORF">SAMN06296028_1304</name>
</gene>
<evidence type="ECO:0000256" key="3">
    <source>
        <dbReference type="ARBA" id="ARBA00023002"/>
    </source>
</evidence>
<feature type="domain" description="Rieske" evidence="7">
    <location>
        <begin position="18"/>
        <end position="119"/>
    </location>
</feature>
<protein>
    <submittedName>
        <fullName evidence="8">Nitrite reductase (NADH) small subunit</fullName>
    </submittedName>
</protein>
<accession>A0A1X7EDD6</accession>
<dbReference type="InterPro" id="IPR017941">
    <property type="entry name" value="Rieske_2Fe-2S"/>
</dbReference>